<dbReference type="InterPro" id="IPR001434">
    <property type="entry name" value="OmcB-like_DUF11"/>
</dbReference>
<organism evidence="3 4">
    <name type="scientific">Erythrobacter longus</name>
    <dbReference type="NCBI Taxonomy" id="1044"/>
    <lineage>
        <taxon>Bacteria</taxon>
        <taxon>Pseudomonadati</taxon>
        <taxon>Pseudomonadota</taxon>
        <taxon>Alphaproteobacteria</taxon>
        <taxon>Sphingomonadales</taxon>
        <taxon>Erythrobacteraceae</taxon>
        <taxon>Erythrobacter/Porphyrobacter group</taxon>
        <taxon>Erythrobacter</taxon>
    </lineage>
</organism>
<dbReference type="NCBIfam" id="TIGR04226">
    <property type="entry name" value="RrgB_K2N_iso_D2"/>
    <property type="match status" value="1"/>
</dbReference>
<proteinExistence type="predicted"/>
<name>A0A074M8P1_ERYLO</name>
<evidence type="ECO:0000256" key="1">
    <source>
        <dbReference type="SAM" id="SignalP"/>
    </source>
</evidence>
<keyword evidence="4" id="KW-1185">Reference proteome</keyword>
<dbReference type="RefSeq" id="WP_051698825.1">
    <property type="nucleotide sequence ID" value="NZ_JMIW01000001.1"/>
</dbReference>
<dbReference type="EMBL" id="JMIW01000001">
    <property type="protein sequence ID" value="KEO91141.1"/>
    <property type="molecule type" value="Genomic_DNA"/>
</dbReference>
<sequence length="1751" mass="187792">MRVCSSLKRLAAGLSAVLLPFGVLAEDAFAQTNTNDAEVIRTITNTAEASWQFEGRQRETVSNTVEFDVTLPPPAIRAFRSTPQGNVDLSFRAPLCAASGQTPASGGGGAPPSTIELSPQEGMVEVTSTIRPGQTLLFEITALAANVDRNAEDRLSVTITTSTGDEETLTIFETGPNTGVFVGQIGTARIPPLPAAGDCQLSINDGANISIEARLPNETSVLVETRVEVLADPFGVVFDSETGEPVSGARVSLVDAVTGAPATVFAEDGVTPWPSTVISGEPIAYGNGLIQIQAPGEFWFPLTNLGDYRLVIEPPEPYSAPSVVAPASLAQLRRPDGRAFVILDASFGEVFTLTDPTPVQVDIPLDRPGTDIGLVKTASRDRVQPGDVVFYAITATNQDPSRPKRGVVLTDTPSSSLRFRPETVRVNGAEAGDNVQFAPDGSTLTIALGDLAGGESVRVTYAMTVRPDANPGPAINEAVTVDTLGRVTRAGAVVDVERETIADRMTIIGRITAGPCSVRDTRDNPRPGVPGVRVVMEDGSYAITDADGRYHFEGVVPGTHVVAVARMTVPEGGKLVNCHRDTRNAGSASSRFVIGQGGTLAVADFHIEFPELSIADTDQAVANLVGETRPEGATAHALNAIAGGSGRPNIDRATRQLGDDTLTGAGLPATTVEAATRAAPSYAPNTDWIALGDGEDGFLTPGVTANPRAPAIRVAIRHRRGQTIKLRVNGEEVSGLSFDGTLTPAEGRFAVSTWRGIVLEGEHTLLEADVVNSFGGVNETFTREVFFTTTPTRVELVPELSNLVADGRTRPVVAIRVLDRNNRPLREGVSGNFTLNAPYESAEQIDRQQLNQLTGFTPSQARWVVEGTDGIARIELAPTMVSGSLRLDFDFNDGELVREQQLETWVVPGDIEWTIVGLAEGTVGARSVAENMEREGRFDSDLGDDARVALYAKGRILGKFLTTIAYDSAKQREDQRVLGQLDPNAYYTVFADASSRRFDAASREKLYVRIETATFYALYGDFETAFDQTRLARYNRTATGVKAEARVGQFKASGFAADISTRLQRREIQGQGITGPYDLGSRRILANSDRVTIEVRDRFRPEQIVNTITLTRFLDYDIDLLTGTLTFTRPVLSRDENLNPQFIITEFETDGFGDGEFNAGLRTDWTSENGRVRIGANAITDKGEGARTDLGTLDLRANIGNNTEVRGEVALSRSEGETATGWLAEVQHQTGKVDILAYARQLDQDYGIGQQNGVDLGRRRIGVDGRVFLGDNLSVLGSVWQDDSLSDTSRRRAAQTQLNLTRADTDFRVGLTHFNDRLIDGTTNTSTVLEGGVTKRLLNNSLELSASTAIALDEAESLDLPARHRIGARYAIANGVRLVGTYEIADGENIDARTLRGGIELTPWQGGQVITSLGQESIGELGNRTFAAFGLAQTLQLTPEFTIDATIDGNRTLNGAPDATDLINVAQPAASGGQLTGGQLFEDFTAVTFGGAWRKDRWSLTARGEYRDGEQADRYGATFGGIRQLGEGSIVGTGITWTRAEDELGPEVEIMDASVAFAHRPDASEIAMLGKLEYRSDKVTGGIAGQAGGAGASALIVDGDAISRRVVASWSTNWSPRDYDDDENGITRQTRRNEFGLFLGGRYNFDEFEGTEFSGTTAFVGADARIGIGEKFEIGASATVRANLEDNVTSFSYGPTIGFTPVDGMLVTVGYNVEGFRDGDFSEARNTDKGVFAAVRLKFDTSSFDFLGLGR</sequence>
<evidence type="ECO:0000313" key="4">
    <source>
        <dbReference type="Proteomes" id="UP000027647"/>
    </source>
</evidence>
<feature type="signal peptide" evidence="1">
    <location>
        <begin position="1"/>
        <end position="25"/>
    </location>
</feature>
<dbReference type="Proteomes" id="UP000027647">
    <property type="component" value="Unassembled WGS sequence"/>
</dbReference>
<accession>A0A074M8P1</accession>
<dbReference type="NCBIfam" id="TIGR01451">
    <property type="entry name" value="B_ant_repeat"/>
    <property type="match status" value="1"/>
</dbReference>
<dbReference type="SUPFAM" id="SSF117074">
    <property type="entry name" value="Hypothetical protein PA1324"/>
    <property type="match status" value="1"/>
</dbReference>
<dbReference type="InterPro" id="IPR047589">
    <property type="entry name" value="DUF11_rpt"/>
</dbReference>
<gene>
    <name evidence="3" type="ORF">EH31_00320</name>
</gene>
<feature type="domain" description="DUF11" evidence="2">
    <location>
        <begin position="371"/>
        <end position="479"/>
    </location>
</feature>
<evidence type="ECO:0000259" key="2">
    <source>
        <dbReference type="Pfam" id="PF01345"/>
    </source>
</evidence>
<dbReference type="STRING" id="1044.EH31_00320"/>
<comment type="caution">
    <text evidence="3">The sequence shown here is derived from an EMBL/GenBank/DDBJ whole genome shotgun (WGS) entry which is preliminary data.</text>
</comment>
<dbReference type="InterPro" id="IPR026466">
    <property type="entry name" value="Fim_isopep_form_D2_dom"/>
</dbReference>
<keyword evidence="1" id="KW-0732">Signal</keyword>
<evidence type="ECO:0000313" key="3">
    <source>
        <dbReference type="EMBL" id="KEO91141.1"/>
    </source>
</evidence>
<dbReference type="Pfam" id="PF01345">
    <property type="entry name" value="DUF11"/>
    <property type="match status" value="1"/>
</dbReference>
<reference evidence="3 4" key="1">
    <citation type="submission" date="2014-04" db="EMBL/GenBank/DDBJ databases">
        <title>A comprehensive comparison of genomes of Erythrobacter spp. strains.</title>
        <authorList>
            <person name="Zheng Q."/>
        </authorList>
    </citation>
    <scope>NUCLEOTIDE SEQUENCE [LARGE SCALE GENOMIC DNA]</scope>
    <source>
        <strain evidence="3 4">DSM 6997</strain>
    </source>
</reference>
<protein>
    <recommendedName>
        <fullName evidence="2">DUF11 domain-containing protein</fullName>
    </recommendedName>
</protein>
<dbReference type="OrthoDB" id="9773411at2"/>
<dbReference type="eggNOG" id="COG3485">
    <property type="taxonomic scope" value="Bacteria"/>
</dbReference>
<feature type="chain" id="PRO_5001697010" description="DUF11 domain-containing protein" evidence="1">
    <location>
        <begin position="26"/>
        <end position="1751"/>
    </location>
</feature>
<dbReference type="Gene3D" id="2.60.40.740">
    <property type="match status" value="1"/>
</dbReference>